<dbReference type="RefSeq" id="WP_129434250.1">
    <property type="nucleotide sequence ID" value="NZ_SBKO01000001.1"/>
</dbReference>
<comment type="caution">
    <text evidence="2">The sequence shown here is derived from an EMBL/GenBank/DDBJ whole genome shotgun (WGS) entry which is preliminary data.</text>
</comment>
<keyword evidence="3" id="KW-1185">Reference proteome</keyword>
<dbReference type="AlphaFoldDB" id="A0A4Q1K5L9"/>
<sequence length="129" mass="14890">MVLEHYKSSFQIFFIGVLLYVIQKTAFVTLGIDTTNFRLSLEYTYLMMLFFSVVIMTILNVVFQKSKDVVGMTFLLITTIKVIVISIIGKAYIIPGGNPVEKWNFFGLFVLFLFLETYITGKRLNNTKF</sequence>
<gene>
    <name evidence="2" type="ORF">EQG63_02980</name>
</gene>
<evidence type="ECO:0000313" key="3">
    <source>
        <dbReference type="Proteomes" id="UP000290283"/>
    </source>
</evidence>
<dbReference type="OrthoDB" id="1375605at2"/>
<name>A0A4Q1K5L9_9FLAO</name>
<protein>
    <submittedName>
        <fullName evidence="2">Uncharacterized protein</fullName>
    </submittedName>
</protein>
<evidence type="ECO:0000313" key="2">
    <source>
        <dbReference type="EMBL" id="RXR20917.1"/>
    </source>
</evidence>
<feature type="transmembrane region" description="Helical" evidence="1">
    <location>
        <begin position="12"/>
        <end position="32"/>
    </location>
</feature>
<keyword evidence="1" id="KW-0472">Membrane</keyword>
<keyword evidence="1" id="KW-1133">Transmembrane helix</keyword>
<feature type="transmembrane region" description="Helical" evidence="1">
    <location>
        <begin position="105"/>
        <end position="121"/>
    </location>
</feature>
<organism evidence="2 3">
    <name type="scientific">Flavobacterium amnicola</name>
    <dbReference type="NCBI Taxonomy" id="2506422"/>
    <lineage>
        <taxon>Bacteria</taxon>
        <taxon>Pseudomonadati</taxon>
        <taxon>Bacteroidota</taxon>
        <taxon>Flavobacteriia</taxon>
        <taxon>Flavobacteriales</taxon>
        <taxon>Flavobacteriaceae</taxon>
        <taxon>Flavobacterium</taxon>
    </lineage>
</organism>
<evidence type="ECO:0000256" key="1">
    <source>
        <dbReference type="SAM" id="Phobius"/>
    </source>
</evidence>
<dbReference type="EMBL" id="SBKO01000001">
    <property type="protein sequence ID" value="RXR20917.1"/>
    <property type="molecule type" value="Genomic_DNA"/>
</dbReference>
<accession>A0A4Q1K5L9</accession>
<proteinExistence type="predicted"/>
<keyword evidence="1" id="KW-0812">Transmembrane</keyword>
<dbReference type="Proteomes" id="UP000290283">
    <property type="component" value="Unassembled WGS sequence"/>
</dbReference>
<feature type="transmembrane region" description="Helical" evidence="1">
    <location>
        <begin position="44"/>
        <end position="63"/>
    </location>
</feature>
<feature type="transmembrane region" description="Helical" evidence="1">
    <location>
        <begin position="70"/>
        <end position="93"/>
    </location>
</feature>
<reference evidence="3" key="1">
    <citation type="submission" date="2019-01" db="EMBL/GenBank/DDBJ databases">
        <title>Cytophagaceae bacterium strain CAR-16.</title>
        <authorList>
            <person name="Chen W.-M."/>
        </authorList>
    </citation>
    <scope>NUCLEOTIDE SEQUENCE [LARGE SCALE GENOMIC DNA]</scope>
    <source>
        <strain evidence="3">LLJ-11</strain>
    </source>
</reference>